<gene>
    <name evidence="1" type="ORF">PACLA_8A005597</name>
</gene>
<keyword evidence="2" id="KW-1185">Reference proteome</keyword>
<name>A0A6S7GMY8_PARCT</name>
<proteinExistence type="predicted"/>
<evidence type="ECO:0000313" key="2">
    <source>
        <dbReference type="Proteomes" id="UP001152795"/>
    </source>
</evidence>
<evidence type="ECO:0000313" key="1">
    <source>
        <dbReference type="EMBL" id="CAB3991232.1"/>
    </source>
</evidence>
<dbReference type="AlphaFoldDB" id="A0A6S7GMY8"/>
<organism evidence="1 2">
    <name type="scientific">Paramuricea clavata</name>
    <name type="common">Red gorgonian</name>
    <name type="synonym">Violescent sea-whip</name>
    <dbReference type="NCBI Taxonomy" id="317549"/>
    <lineage>
        <taxon>Eukaryota</taxon>
        <taxon>Metazoa</taxon>
        <taxon>Cnidaria</taxon>
        <taxon>Anthozoa</taxon>
        <taxon>Octocorallia</taxon>
        <taxon>Malacalcyonacea</taxon>
        <taxon>Plexauridae</taxon>
        <taxon>Paramuricea</taxon>
    </lineage>
</organism>
<sequence>MGHRFCIESTPKEQASWRLLLVVGSNFIQGTTGTKLGLWPFNLMIKDLDIASQWKFVKDTATSEIIEKGHVSNAQSLINACSTKLGAFIAFHVASSTGQIIINNLLKNYES</sequence>
<accession>A0A6S7GMY8</accession>
<protein>
    <submittedName>
        <fullName evidence="1">Uncharacterized protein</fullName>
    </submittedName>
</protein>
<dbReference type="EMBL" id="CACRXK020001810">
    <property type="protein sequence ID" value="CAB3991232.1"/>
    <property type="molecule type" value="Genomic_DNA"/>
</dbReference>
<dbReference type="Proteomes" id="UP001152795">
    <property type="component" value="Unassembled WGS sequence"/>
</dbReference>
<reference evidence="1" key="1">
    <citation type="submission" date="2020-04" db="EMBL/GenBank/DDBJ databases">
        <authorList>
            <person name="Alioto T."/>
            <person name="Alioto T."/>
            <person name="Gomez Garrido J."/>
        </authorList>
    </citation>
    <scope>NUCLEOTIDE SEQUENCE</scope>
    <source>
        <strain evidence="1">A484AB</strain>
    </source>
</reference>
<comment type="caution">
    <text evidence="1">The sequence shown here is derived from an EMBL/GenBank/DDBJ whole genome shotgun (WGS) entry which is preliminary data.</text>
</comment>